<feature type="compositionally biased region" description="Basic and acidic residues" evidence="1">
    <location>
        <begin position="231"/>
        <end position="247"/>
    </location>
</feature>
<organism evidence="2 3">
    <name type="scientific">Sphenodon punctatus</name>
    <name type="common">Tuatara</name>
    <name type="synonym">Hatteria punctata</name>
    <dbReference type="NCBI Taxonomy" id="8508"/>
    <lineage>
        <taxon>Eukaryota</taxon>
        <taxon>Metazoa</taxon>
        <taxon>Chordata</taxon>
        <taxon>Craniata</taxon>
        <taxon>Vertebrata</taxon>
        <taxon>Euteleostomi</taxon>
        <taxon>Lepidosauria</taxon>
        <taxon>Sphenodontia</taxon>
        <taxon>Sphenodontidae</taxon>
        <taxon>Sphenodon</taxon>
    </lineage>
</organism>
<proteinExistence type="predicted"/>
<protein>
    <submittedName>
        <fullName evidence="2">G-patch domain containing 2</fullName>
    </submittedName>
</protein>
<feature type="compositionally biased region" description="Basic and acidic residues" evidence="1">
    <location>
        <begin position="181"/>
        <end position="201"/>
    </location>
</feature>
<dbReference type="AlphaFoldDB" id="A0A8D0GSG4"/>
<evidence type="ECO:0000313" key="3">
    <source>
        <dbReference type="Proteomes" id="UP000694392"/>
    </source>
</evidence>
<evidence type="ECO:0000313" key="2">
    <source>
        <dbReference type="Ensembl" id="ENSSPUP00000011340.1"/>
    </source>
</evidence>
<feature type="region of interest" description="Disordered" evidence="1">
    <location>
        <begin position="56"/>
        <end position="121"/>
    </location>
</feature>
<dbReference type="InterPro" id="IPR051189">
    <property type="entry name" value="Splicing_assoc_domain"/>
</dbReference>
<feature type="compositionally biased region" description="Basic and acidic residues" evidence="1">
    <location>
        <begin position="96"/>
        <end position="114"/>
    </location>
</feature>
<dbReference type="GeneTree" id="ENSGT00410000025698"/>
<keyword evidence="3" id="KW-1185">Reference proteome</keyword>
<sequence length="417" mass="46997">PTLTLLPNPVASPSITLHFSRTMEELVHDLVSALEESSEQARGGFVDTGDHSRSVSCLLKRQARKRRGRKRRSFNTHHPWETGHCLSECSDSSLEEPSKDYRENHANKKDHSDSDDQLLVAKRRPSNLNIIRGKRPLWHESDLAVDSLGNRTLRRRRKVKRMSIDPPLEVTSPLTLTQQQDNRDQEMDNDNRSYQHQEFTKSKVKKRKLAATKLGPEILDEGVVIESEEVNQTRKEKMEYEEQKGSDENMSDSESSSLSSSDAGLFTNDEGRQGDDEQSDWFHESESGGACGITGIIPWWEQENSTELEKELPDPVFESILTGTFPLMSHSGKRGFQTRFSHLHGMPARNLKKPSGNPTAMVGRLLTLRTLNYFSSCGPILKNCYKHCGLDRTLWGGVINGCGQDGGEKGSIQIIEL</sequence>
<feature type="compositionally biased region" description="Basic residues" evidence="1">
    <location>
        <begin position="61"/>
        <end position="75"/>
    </location>
</feature>
<accession>A0A8D0GSG4</accession>
<feature type="region of interest" description="Disordered" evidence="1">
    <location>
        <begin position="157"/>
        <end position="207"/>
    </location>
</feature>
<name>A0A8D0GSG4_SPHPU</name>
<dbReference type="OMA" id="HSWETGH"/>
<feature type="compositionally biased region" description="Low complexity" evidence="1">
    <location>
        <begin position="252"/>
        <end position="262"/>
    </location>
</feature>
<reference evidence="2" key="2">
    <citation type="submission" date="2025-09" db="UniProtKB">
        <authorList>
            <consortium name="Ensembl"/>
        </authorList>
    </citation>
    <scope>IDENTIFICATION</scope>
</reference>
<dbReference type="Proteomes" id="UP000694392">
    <property type="component" value="Unplaced"/>
</dbReference>
<gene>
    <name evidence="2" type="primary">GPATCH2</name>
</gene>
<feature type="region of interest" description="Disordered" evidence="1">
    <location>
        <begin position="230"/>
        <end position="285"/>
    </location>
</feature>
<reference evidence="2" key="1">
    <citation type="submission" date="2025-08" db="UniProtKB">
        <authorList>
            <consortium name="Ensembl"/>
        </authorList>
    </citation>
    <scope>IDENTIFICATION</scope>
</reference>
<dbReference type="PANTHER" id="PTHR14195">
    <property type="entry name" value="G PATCH DOMAIN CONTAINING PROTEIN 2"/>
    <property type="match status" value="1"/>
</dbReference>
<dbReference type="Ensembl" id="ENSSPUT00000012082.1">
    <property type="protein sequence ID" value="ENSSPUP00000011340.1"/>
    <property type="gene ID" value="ENSSPUG00000008700.1"/>
</dbReference>
<evidence type="ECO:0000256" key="1">
    <source>
        <dbReference type="SAM" id="MobiDB-lite"/>
    </source>
</evidence>
<feature type="compositionally biased region" description="Basic and acidic residues" evidence="1">
    <location>
        <begin position="269"/>
        <end position="285"/>
    </location>
</feature>